<dbReference type="SUPFAM" id="SSF53137">
    <property type="entry name" value="Translational machinery components"/>
    <property type="match status" value="1"/>
</dbReference>
<dbReference type="GO" id="GO:0005840">
    <property type="term" value="C:ribosome"/>
    <property type="evidence" value="ECO:0007669"/>
    <property type="project" value="UniProtKB-KW"/>
</dbReference>
<name>A0A840V3U4_9BACT</name>
<sequence>MADEETKAETPATEAPEQAAPAAEAAAPAAAPEAKAEESTPAPKKEEKRDIFAEIAGAEEGQIKIHKAKGSKNISKGIVHVTATFNNTIVSVTDASGNTIGWSSAGKMGFKGSRKSTAYAAQVVSQDACRQAMGHGLKEADVRVKGPGSGRESAVRAVQALGVEILSIKDVTAIPHNGCRPKKARRV</sequence>
<evidence type="ECO:0000256" key="1">
    <source>
        <dbReference type="ARBA" id="ARBA00006194"/>
    </source>
</evidence>
<evidence type="ECO:0000256" key="2">
    <source>
        <dbReference type="ARBA" id="ARBA00022730"/>
    </source>
</evidence>
<dbReference type="EMBL" id="JACHFD010000014">
    <property type="protein sequence ID" value="MBB5352675.1"/>
    <property type="molecule type" value="Genomic_DNA"/>
</dbReference>
<comment type="subunit">
    <text evidence="6">Part of the 30S ribosomal subunit. Interacts with proteins S7 and S18. Binds to IF-3.</text>
</comment>
<reference evidence="8 9" key="1">
    <citation type="submission" date="2020-08" db="EMBL/GenBank/DDBJ databases">
        <title>Genomic Encyclopedia of Type Strains, Phase IV (KMG-IV): sequencing the most valuable type-strain genomes for metagenomic binning, comparative biology and taxonomic classification.</title>
        <authorList>
            <person name="Goeker M."/>
        </authorList>
    </citation>
    <scope>NUCLEOTIDE SEQUENCE [LARGE SCALE GENOMIC DNA]</scope>
    <source>
        <strain evidence="8 9">YC6886</strain>
    </source>
</reference>
<keyword evidence="5 6" id="KW-0687">Ribonucleoprotein</keyword>
<evidence type="ECO:0000256" key="4">
    <source>
        <dbReference type="ARBA" id="ARBA00022980"/>
    </source>
</evidence>
<dbReference type="NCBIfam" id="NF003698">
    <property type="entry name" value="PRK05309.1"/>
    <property type="match status" value="1"/>
</dbReference>
<comment type="function">
    <text evidence="6">Located on the platform of the 30S subunit, it bridges several disparate RNA helices of the 16S rRNA. Forms part of the Shine-Dalgarno cleft in the 70S ribosome.</text>
</comment>
<evidence type="ECO:0000313" key="9">
    <source>
        <dbReference type="Proteomes" id="UP000557717"/>
    </source>
</evidence>
<dbReference type="GO" id="GO:0003735">
    <property type="term" value="F:structural constituent of ribosome"/>
    <property type="evidence" value="ECO:0007669"/>
    <property type="project" value="InterPro"/>
</dbReference>
<feature type="region of interest" description="Disordered" evidence="7">
    <location>
        <begin position="1"/>
        <end position="50"/>
    </location>
</feature>
<gene>
    <name evidence="6" type="primary">rpsK</name>
    <name evidence="8" type="ORF">HNR46_002923</name>
</gene>
<dbReference type="Proteomes" id="UP000557717">
    <property type="component" value="Unassembled WGS sequence"/>
</dbReference>
<dbReference type="InterPro" id="IPR036967">
    <property type="entry name" value="Ribosomal_uS11_sf"/>
</dbReference>
<keyword evidence="2 6" id="KW-0699">rRNA-binding</keyword>
<comment type="similarity">
    <text evidence="1 6">Belongs to the universal ribosomal protein uS11 family.</text>
</comment>
<dbReference type="GO" id="GO:0006412">
    <property type="term" value="P:translation"/>
    <property type="evidence" value="ECO:0007669"/>
    <property type="project" value="UniProtKB-UniRule"/>
</dbReference>
<dbReference type="PANTHER" id="PTHR11759">
    <property type="entry name" value="40S RIBOSOMAL PROTEIN S14/30S RIBOSOMAL PROTEIN S11"/>
    <property type="match status" value="1"/>
</dbReference>
<comment type="caution">
    <text evidence="8">The sequence shown here is derived from an EMBL/GenBank/DDBJ whole genome shotgun (WGS) entry which is preliminary data.</text>
</comment>
<dbReference type="InterPro" id="IPR019981">
    <property type="entry name" value="Ribosomal_uS11_bac-type"/>
</dbReference>
<dbReference type="GO" id="GO:0019843">
    <property type="term" value="F:rRNA binding"/>
    <property type="evidence" value="ECO:0007669"/>
    <property type="project" value="UniProtKB-UniRule"/>
</dbReference>
<dbReference type="HAMAP" id="MF_01310">
    <property type="entry name" value="Ribosomal_uS11"/>
    <property type="match status" value="1"/>
</dbReference>
<dbReference type="Gene3D" id="3.30.420.80">
    <property type="entry name" value="Ribosomal protein S11"/>
    <property type="match status" value="1"/>
</dbReference>
<evidence type="ECO:0000313" key="8">
    <source>
        <dbReference type="EMBL" id="MBB5352675.1"/>
    </source>
</evidence>
<evidence type="ECO:0000256" key="3">
    <source>
        <dbReference type="ARBA" id="ARBA00022884"/>
    </source>
</evidence>
<dbReference type="AlphaFoldDB" id="A0A840V3U4"/>
<feature type="compositionally biased region" description="Basic and acidic residues" evidence="7">
    <location>
        <begin position="34"/>
        <end position="50"/>
    </location>
</feature>
<dbReference type="InterPro" id="IPR001971">
    <property type="entry name" value="Ribosomal_uS11"/>
</dbReference>
<proteinExistence type="inferred from homology"/>
<dbReference type="FunFam" id="3.30.420.80:FF:000010">
    <property type="entry name" value="30S ribosomal protein S11"/>
    <property type="match status" value="1"/>
</dbReference>
<evidence type="ECO:0000256" key="6">
    <source>
        <dbReference type="HAMAP-Rule" id="MF_01310"/>
    </source>
</evidence>
<evidence type="ECO:0000256" key="5">
    <source>
        <dbReference type="ARBA" id="ARBA00023274"/>
    </source>
</evidence>
<dbReference type="RefSeq" id="WP_221285172.1">
    <property type="nucleotide sequence ID" value="NZ_JACHFD010000014.1"/>
</dbReference>
<evidence type="ECO:0000256" key="7">
    <source>
        <dbReference type="SAM" id="MobiDB-lite"/>
    </source>
</evidence>
<keyword evidence="3 6" id="KW-0694">RNA-binding</keyword>
<organism evidence="8 9">
    <name type="scientific">Haloferula luteola</name>
    <dbReference type="NCBI Taxonomy" id="595692"/>
    <lineage>
        <taxon>Bacteria</taxon>
        <taxon>Pseudomonadati</taxon>
        <taxon>Verrucomicrobiota</taxon>
        <taxon>Verrucomicrobiia</taxon>
        <taxon>Verrucomicrobiales</taxon>
        <taxon>Verrucomicrobiaceae</taxon>
        <taxon>Haloferula</taxon>
    </lineage>
</organism>
<accession>A0A840V3U4</accession>
<feature type="compositionally biased region" description="Low complexity" evidence="7">
    <location>
        <begin position="9"/>
        <end position="33"/>
    </location>
</feature>
<keyword evidence="4 6" id="KW-0689">Ribosomal protein</keyword>
<keyword evidence="9" id="KW-1185">Reference proteome</keyword>
<dbReference type="GO" id="GO:1990904">
    <property type="term" value="C:ribonucleoprotein complex"/>
    <property type="evidence" value="ECO:0007669"/>
    <property type="project" value="UniProtKB-KW"/>
</dbReference>
<dbReference type="Pfam" id="PF00411">
    <property type="entry name" value="Ribosomal_S11"/>
    <property type="match status" value="1"/>
</dbReference>
<protein>
    <recommendedName>
        <fullName evidence="6">Small ribosomal subunit protein uS11</fullName>
    </recommendedName>
</protein>
<dbReference type="NCBIfam" id="TIGR03632">
    <property type="entry name" value="uS11_bact"/>
    <property type="match status" value="1"/>
</dbReference>